<evidence type="ECO:0000313" key="2">
    <source>
        <dbReference type="WBParaSite" id="scf7180000421250.g6553"/>
    </source>
</evidence>
<evidence type="ECO:0000313" key="1">
    <source>
        <dbReference type="Proteomes" id="UP000887560"/>
    </source>
</evidence>
<proteinExistence type="predicted"/>
<organism evidence="1 2">
    <name type="scientific">Meloidogyne floridensis</name>
    <dbReference type="NCBI Taxonomy" id="298350"/>
    <lineage>
        <taxon>Eukaryota</taxon>
        <taxon>Metazoa</taxon>
        <taxon>Ecdysozoa</taxon>
        <taxon>Nematoda</taxon>
        <taxon>Chromadorea</taxon>
        <taxon>Rhabditida</taxon>
        <taxon>Tylenchina</taxon>
        <taxon>Tylenchomorpha</taxon>
        <taxon>Tylenchoidea</taxon>
        <taxon>Meloidogynidae</taxon>
        <taxon>Meloidogyninae</taxon>
        <taxon>Meloidogyne</taxon>
    </lineage>
</organism>
<dbReference type="AlphaFoldDB" id="A0A915NXV9"/>
<name>A0A915NXV9_9BILA</name>
<sequence length="176" mass="19737">LCICADSEGETINDTKRVPACSKEFGFWAGPSCPGYTDVKQCSSDDLFPCSDNYGDILEKLNDSNDDAKYIASFWSTNDTIIGPSNRAYGWRTSIVLGTKKEMKYDGLTLSRLNGRDVHVNGMAILFRFSEEENGHVKRPLSRDILLSVKDREDENGEELALERFDVAEFKEFGVV</sequence>
<reference evidence="2" key="1">
    <citation type="submission" date="2022-11" db="UniProtKB">
        <authorList>
            <consortium name="WormBaseParasite"/>
        </authorList>
    </citation>
    <scope>IDENTIFICATION</scope>
</reference>
<protein>
    <submittedName>
        <fullName evidence="2">Uncharacterized protein</fullName>
    </submittedName>
</protein>
<keyword evidence="1" id="KW-1185">Reference proteome</keyword>
<dbReference type="GO" id="GO:0016787">
    <property type="term" value="F:hydrolase activity"/>
    <property type="evidence" value="ECO:0007669"/>
    <property type="project" value="InterPro"/>
</dbReference>
<accession>A0A915NXV9</accession>
<dbReference type="Proteomes" id="UP000887560">
    <property type="component" value="Unplaced"/>
</dbReference>
<dbReference type="Pfam" id="PF01674">
    <property type="entry name" value="Lipase_2"/>
    <property type="match status" value="1"/>
</dbReference>
<dbReference type="WBParaSite" id="scf7180000421250.g6553">
    <property type="protein sequence ID" value="scf7180000421250.g6553"/>
    <property type="gene ID" value="scf7180000421250.g6553"/>
</dbReference>
<dbReference type="GO" id="GO:0016042">
    <property type="term" value="P:lipid catabolic process"/>
    <property type="evidence" value="ECO:0007669"/>
    <property type="project" value="InterPro"/>
</dbReference>
<dbReference type="InterPro" id="IPR002918">
    <property type="entry name" value="Lipase_EstA/Esterase_EstB"/>
</dbReference>